<dbReference type="GeneID" id="111099683"/>
<gene>
    <name evidence="3 4" type="primary">LOC111099683</name>
</gene>
<protein>
    <submittedName>
        <fullName evidence="3 4">Uncharacterized protein LOC111099683</fullName>
    </submittedName>
</protein>
<dbReference type="AlphaFoldDB" id="A0A8B8A5P5"/>
<keyword evidence="1" id="KW-0732">Signal</keyword>
<name>A0A8B8A5P5_CRAVI</name>
<dbReference type="KEGG" id="cvn:111099683"/>
<dbReference type="OrthoDB" id="6193588at2759"/>
<proteinExistence type="predicted"/>
<dbReference type="RefSeq" id="XP_022286782.1">
    <property type="nucleotide sequence ID" value="XM_022431074.1"/>
</dbReference>
<keyword evidence="2" id="KW-1185">Reference proteome</keyword>
<dbReference type="Proteomes" id="UP000694844">
    <property type="component" value="Chromosome 6"/>
</dbReference>
<evidence type="ECO:0000313" key="3">
    <source>
        <dbReference type="RefSeq" id="XP_022286781.1"/>
    </source>
</evidence>
<feature type="chain" id="PRO_5044665796" evidence="1">
    <location>
        <begin position="23"/>
        <end position="390"/>
    </location>
</feature>
<dbReference type="RefSeq" id="XP_022286781.1">
    <property type="nucleotide sequence ID" value="XM_022431073.1"/>
</dbReference>
<sequence length="390" mass="43900">MNMRSTSFVLLVFVLCTPSVHTKGLSSTVILEAANSAVSLFTTISDLFQISTEKNELQQLAETLSELKHYLKIGLNSLLVRLEKSIYQNALTRYIDKINSCKKDYFNYVANPSDAAKRNLVKCSDIMESVRPLGDLLSGKRIFDSYPLFDLYKDGEGVCNGSAIESISKNLFADYVIGCTVASTIEAFESGVNTMLYGNECKDTISKVINYMKKLYSECALPSCKTFHCSVQSLFGQIPPTSSQDLYSKLSEMYPWFNFLVFKLSKRGKVTAGGNFSIGHYDSHWINGYQYDIFFFDAHIQITKDSLNYSIAIEVPEELYDNHYFGNSTMTKINFHGLTLRTFVGYASENNKLCNNTSEYIRECHGTGASNTLCGKVHIFLIFVVLMYVL</sequence>
<accession>A0A8B8A5P5</accession>
<evidence type="ECO:0000313" key="4">
    <source>
        <dbReference type="RefSeq" id="XP_022286782.1"/>
    </source>
</evidence>
<reference evidence="3 4" key="1">
    <citation type="submission" date="2025-04" db="UniProtKB">
        <authorList>
            <consortium name="RefSeq"/>
        </authorList>
    </citation>
    <scope>IDENTIFICATION</scope>
    <source>
        <tissue evidence="3 4">Whole sample</tissue>
    </source>
</reference>
<organism evidence="2 3">
    <name type="scientific">Crassostrea virginica</name>
    <name type="common">Eastern oyster</name>
    <dbReference type="NCBI Taxonomy" id="6565"/>
    <lineage>
        <taxon>Eukaryota</taxon>
        <taxon>Metazoa</taxon>
        <taxon>Spiralia</taxon>
        <taxon>Lophotrochozoa</taxon>
        <taxon>Mollusca</taxon>
        <taxon>Bivalvia</taxon>
        <taxon>Autobranchia</taxon>
        <taxon>Pteriomorphia</taxon>
        <taxon>Ostreida</taxon>
        <taxon>Ostreoidea</taxon>
        <taxon>Ostreidae</taxon>
        <taxon>Crassostrea</taxon>
    </lineage>
</organism>
<evidence type="ECO:0000256" key="1">
    <source>
        <dbReference type="SAM" id="SignalP"/>
    </source>
</evidence>
<evidence type="ECO:0000313" key="2">
    <source>
        <dbReference type="Proteomes" id="UP000694844"/>
    </source>
</evidence>
<feature type="signal peptide" evidence="1">
    <location>
        <begin position="1"/>
        <end position="22"/>
    </location>
</feature>